<evidence type="ECO:0000259" key="9">
    <source>
        <dbReference type="PROSITE" id="PS51747"/>
    </source>
</evidence>
<dbReference type="PANTHER" id="PTHR11079">
    <property type="entry name" value="CYTOSINE DEAMINASE FAMILY MEMBER"/>
    <property type="match status" value="1"/>
</dbReference>
<dbReference type="GO" id="GO:0009231">
    <property type="term" value="P:riboflavin biosynthetic process"/>
    <property type="evidence" value="ECO:0007669"/>
    <property type="project" value="UniProtKB-UniPathway"/>
</dbReference>
<dbReference type="Gene3D" id="3.40.140.10">
    <property type="entry name" value="Cytidine Deaminase, domain 2"/>
    <property type="match status" value="1"/>
</dbReference>
<dbReference type="GO" id="GO:0008270">
    <property type="term" value="F:zinc ion binding"/>
    <property type="evidence" value="ECO:0007669"/>
    <property type="project" value="InterPro"/>
</dbReference>
<dbReference type="Gene3D" id="3.40.430.10">
    <property type="entry name" value="Dihydrofolate Reductase, subunit A"/>
    <property type="match status" value="1"/>
</dbReference>
<protein>
    <recommendedName>
        <fullName evidence="8">Riboflavin biosynthesis protein PYRD, chloroplastic</fullName>
        <ecNumber evidence="3">3.5.4.26</ecNumber>
    </recommendedName>
</protein>
<dbReference type="NCBIfam" id="TIGR00326">
    <property type="entry name" value="eubact_ribD"/>
    <property type="match status" value="1"/>
</dbReference>
<proteinExistence type="predicted"/>
<organism evidence="10 11">
    <name type="scientific">Salix brachista</name>
    <dbReference type="NCBI Taxonomy" id="2182728"/>
    <lineage>
        <taxon>Eukaryota</taxon>
        <taxon>Viridiplantae</taxon>
        <taxon>Streptophyta</taxon>
        <taxon>Embryophyta</taxon>
        <taxon>Tracheophyta</taxon>
        <taxon>Spermatophyta</taxon>
        <taxon>Magnoliopsida</taxon>
        <taxon>eudicotyledons</taxon>
        <taxon>Gunneridae</taxon>
        <taxon>Pentapetalae</taxon>
        <taxon>rosids</taxon>
        <taxon>fabids</taxon>
        <taxon>Malpighiales</taxon>
        <taxon>Salicaceae</taxon>
        <taxon>Saliceae</taxon>
        <taxon>Salix</taxon>
    </lineage>
</organism>
<evidence type="ECO:0000256" key="2">
    <source>
        <dbReference type="ARBA" id="ARBA00004882"/>
    </source>
</evidence>
<evidence type="ECO:0000256" key="4">
    <source>
        <dbReference type="ARBA" id="ARBA00022723"/>
    </source>
</evidence>
<dbReference type="SUPFAM" id="SSF53597">
    <property type="entry name" value="Dihydrofolate reductase-like"/>
    <property type="match status" value="1"/>
</dbReference>
<reference evidence="11" key="1">
    <citation type="journal article" date="2019" name="Gigascience">
        <title>De novo genome assembly of the endangered Acer yangbiense, a plant species with extremely small populations endemic to Yunnan Province, China.</title>
        <authorList>
            <person name="Yang J."/>
            <person name="Wariss H.M."/>
            <person name="Tao L."/>
            <person name="Zhang R."/>
            <person name="Yun Q."/>
            <person name="Hollingsworth P."/>
            <person name="Dao Z."/>
            <person name="Luo G."/>
            <person name="Guo H."/>
            <person name="Ma Y."/>
            <person name="Sun W."/>
        </authorList>
    </citation>
    <scope>NUCLEOTIDE SEQUENCE [LARGE SCALE GENOMIC DNA]</scope>
    <source>
        <strain evidence="11">cv. br00</strain>
    </source>
</reference>
<dbReference type="EC" id="3.5.4.26" evidence="3"/>
<name>A0A5N5K6Q6_9ROSI</name>
<dbReference type="Pfam" id="PF00383">
    <property type="entry name" value="dCMP_cyt_deam_1"/>
    <property type="match status" value="1"/>
</dbReference>
<dbReference type="SUPFAM" id="SSF53927">
    <property type="entry name" value="Cytidine deaminase-like"/>
    <property type="match status" value="1"/>
</dbReference>
<evidence type="ECO:0000256" key="8">
    <source>
        <dbReference type="ARBA" id="ARBA00070721"/>
    </source>
</evidence>
<evidence type="ECO:0000313" key="11">
    <source>
        <dbReference type="Proteomes" id="UP000326939"/>
    </source>
</evidence>
<evidence type="ECO:0000313" key="10">
    <source>
        <dbReference type="EMBL" id="KAB5527088.1"/>
    </source>
</evidence>
<dbReference type="CDD" id="cd01284">
    <property type="entry name" value="Riboflavin_deaminase-reductase"/>
    <property type="match status" value="1"/>
</dbReference>
<dbReference type="FunFam" id="3.40.140.10:FF:000025">
    <property type="entry name" value="Riboflavin biosynthesis protein RibD"/>
    <property type="match status" value="1"/>
</dbReference>
<comment type="pathway">
    <text evidence="2">Cofactor biosynthesis; riboflavin biosynthesis; 5-amino-6-(D-ribitylamino)uracil from GTP: step 2/4.</text>
</comment>
<comment type="cofactor">
    <cofactor evidence="1">
        <name>Zn(2+)</name>
        <dbReference type="ChEBI" id="CHEBI:29105"/>
    </cofactor>
</comment>
<dbReference type="InterPro" id="IPR024072">
    <property type="entry name" value="DHFR-like_dom_sf"/>
</dbReference>
<gene>
    <name evidence="10" type="ORF">DKX38_020935</name>
</gene>
<evidence type="ECO:0000256" key="1">
    <source>
        <dbReference type="ARBA" id="ARBA00001947"/>
    </source>
</evidence>
<dbReference type="PROSITE" id="PS00903">
    <property type="entry name" value="CYT_DCMP_DEAMINASES_1"/>
    <property type="match status" value="1"/>
</dbReference>
<dbReference type="InterPro" id="IPR002125">
    <property type="entry name" value="CMP_dCMP_dom"/>
</dbReference>
<feature type="domain" description="CMP/dCMP-type deaminase" evidence="9">
    <location>
        <begin position="83"/>
        <end position="205"/>
    </location>
</feature>
<keyword evidence="4" id="KW-0479">Metal-binding</keyword>
<dbReference type="GO" id="GO:0008835">
    <property type="term" value="F:diaminohydroxyphosphoribosylaminopyrimidine deaminase activity"/>
    <property type="evidence" value="ECO:0007669"/>
    <property type="project" value="UniProtKB-EC"/>
</dbReference>
<dbReference type="InterPro" id="IPR016193">
    <property type="entry name" value="Cytidine_deaminase-like"/>
</dbReference>
<dbReference type="UniPathway" id="UPA00275">
    <property type="reaction ID" value="UER00401"/>
</dbReference>
<evidence type="ECO:0000256" key="5">
    <source>
        <dbReference type="ARBA" id="ARBA00022801"/>
    </source>
</evidence>
<comment type="caution">
    <text evidence="10">The sequence shown here is derived from an EMBL/GenBank/DDBJ whole genome shotgun (WGS) entry which is preliminary data.</text>
</comment>
<dbReference type="PANTHER" id="PTHR11079:SF162">
    <property type="entry name" value="RIBOFLAVIN BIOSYNTHESIS PROTEIN PYRD, CHLOROPLASTIC"/>
    <property type="match status" value="1"/>
</dbReference>
<dbReference type="PROSITE" id="PS51747">
    <property type="entry name" value="CYT_DCMP_DEAMINASES_2"/>
    <property type="match status" value="1"/>
</dbReference>
<dbReference type="InterPro" id="IPR016192">
    <property type="entry name" value="APOBEC/CMP_deaminase_Zn-bd"/>
</dbReference>
<dbReference type="AlphaFoldDB" id="A0A5N5K6Q6"/>
<evidence type="ECO:0000256" key="6">
    <source>
        <dbReference type="ARBA" id="ARBA00022833"/>
    </source>
</evidence>
<dbReference type="Proteomes" id="UP000326939">
    <property type="component" value="Chromosome 14"/>
</dbReference>
<sequence>MQAQKLTLPHNIIAPINFSRSPHILPSLPLLQYPSSNLSFRVNSKSGFFNSVKRMSKSQSVSGKNGGLVMISCGAKEGDIDDKDDGFYMRRCVELARKAIGCTSPNPMVGCVIVKDGKIVGEGFHPKAGQPHAEVFALRDAGDLAENATAYVSLEPCNHYGRTPPCSEAMVKAKVKKVVVGMIDPNPIVASRGVQRLRDAGIDVVVGVEEESCKRLIEAFIHKMLTGKPFVTLRYSLSVNGHLLNQLGEGATDSGGYYSQLLQEYDAVILSASLIANSPFPTSQEPGANQPLWILMAGGPSYPVQIPPLTENAASRVIIFTDKEATEEPETAKKGIETVVLNQINLNRILEYCKTRGLCSVLVDLRGSFVELEALLNDGTGQNLFQKIIVEVLPLWDESCGGSSLTALKSFERRLKVNNLQPKISGQSIVLEGYL</sequence>
<evidence type="ECO:0000256" key="3">
    <source>
        <dbReference type="ARBA" id="ARBA00012766"/>
    </source>
</evidence>
<keyword evidence="11" id="KW-1185">Reference proteome</keyword>
<dbReference type="EMBL" id="VDCV01000014">
    <property type="protein sequence ID" value="KAB5527088.1"/>
    <property type="molecule type" value="Genomic_DNA"/>
</dbReference>
<evidence type="ECO:0000256" key="7">
    <source>
        <dbReference type="ARBA" id="ARBA00058389"/>
    </source>
</evidence>
<dbReference type="InterPro" id="IPR004794">
    <property type="entry name" value="Eubact_RibD"/>
</dbReference>
<keyword evidence="6" id="KW-0862">Zinc</keyword>
<keyword evidence="5" id="KW-0378">Hydrolase</keyword>
<accession>A0A5N5K6Q6</accession>
<comment type="function">
    <text evidence="7">Monofunctional pyrimidine deaminase involved in the riboflavin biosynthesis pathway. Also has a reductase domain that lacks catalytically essential substrate-binding residues.</text>
</comment>